<gene>
    <name evidence="1" type="ORF">CLV60_103484</name>
</gene>
<dbReference type="SUPFAM" id="SSF50494">
    <property type="entry name" value="Trypsin-like serine proteases"/>
    <property type="match status" value="1"/>
</dbReference>
<proteinExistence type="predicted"/>
<reference evidence="1 2" key="1">
    <citation type="submission" date="2018-03" db="EMBL/GenBank/DDBJ databases">
        <title>Genomic Encyclopedia of Archaeal and Bacterial Type Strains, Phase II (KMG-II): from individual species to whole genera.</title>
        <authorList>
            <person name="Goeker M."/>
        </authorList>
    </citation>
    <scope>NUCLEOTIDE SEQUENCE [LARGE SCALE GENOMIC DNA]</scope>
    <source>
        <strain evidence="1 2">DSM 29057</strain>
    </source>
</reference>
<dbReference type="PANTHER" id="PTHR36234">
    <property type="entry name" value="LYSYL ENDOPEPTIDASE"/>
    <property type="match status" value="1"/>
</dbReference>
<comment type="caution">
    <text evidence="1">The sequence shown here is derived from an EMBL/GenBank/DDBJ whole genome shotgun (WGS) entry which is preliminary data.</text>
</comment>
<accession>A0A2P8GCB3</accession>
<dbReference type="InterPro" id="IPR043504">
    <property type="entry name" value="Peptidase_S1_PA_chymotrypsin"/>
</dbReference>
<dbReference type="AlphaFoldDB" id="A0A2P8GCB3"/>
<name>A0A2P8GCB3_9BACT</name>
<dbReference type="EMBL" id="PYAS01000003">
    <property type="protein sequence ID" value="PSL31618.1"/>
    <property type="molecule type" value="Genomic_DNA"/>
</dbReference>
<keyword evidence="2" id="KW-1185">Reference proteome</keyword>
<evidence type="ECO:0000313" key="1">
    <source>
        <dbReference type="EMBL" id="PSL31618.1"/>
    </source>
</evidence>
<dbReference type="InterPro" id="IPR009003">
    <property type="entry name" value="Peptidase_S1_PA"/>
</dbReference>
<evidence type="ECO:0008006" key="3">
    <source>
        <dbReference type="Google" id="ProtNLM"/>
    </source>
</evidence>
<dbReference type="PANTHER" id="PTHR36234:SF5">
    <property type="entry name" value="LYSYL ENDOPEPTIDASE"/>
    <property type="match status" value="1"/>
</dbReference>
<evidence type="ECO:0000313" key="2">
    <source>
        <dbReference type="Proteomes" id="UP000241964"/>
    </source>
</evidence>
<dbReference type="Proteomes" id="UP000241964">
    <property type="component" value="Unassembled WGS sequence"/>
</dbReference>
<protein>
    <recommendedName>
        <fullName evidence="3">Trypsin-like peptidase</fullName>
    </recommendedName>
</protein>
<sequence length="358" mass="39942">MRPEFFIGIDISSFSQVPTRTINPENLLEYQRFKDVAGKKAVSIDLPTVDAAALLAEDERERKMDIPERFGKALDVDIDLSKSGTWETVPGGRIWRVQINAPGAKTINMIFDRFFLPEGAQVFVTNAERTMVSGPIDVTQNNEYRKYSTSLIKGSSMLIELYEPESVKTQSELHISKVIHGYKLTPFAGFGESAPCNENVTCQAFAAWQDEANMVAMVLLQDNTRWCSGSLLNNACQNFRPNFLTAFHCLDNNGNGVADQGEITAAQNWQFMFQYISPQCNPSVNDPNFFTFSGSTFRAGWNVSDFALVELNQRPTASSGIRYAGWSRATTAPTSSASLHHPKGDVMKVSIDWVFRRS</sequence>
<dbReference type="Gene3D" id="2.40.10.10">
    <property type="entry name" value="Trypsin-like serine proteases"/>
    <property type="match status" value="2"/>
</dbReference>
<organism evidence="1 2">
    <name type="scientific">Dyadobacter jiangsuensis</name>
    <dbReference type="NCBI Taxonomy" id="1591085"/>
    <lineage>
        <taxon>Bacteria</taxon>
        <taxon>Pseudomonadati</taxon>
        <taxon>Bacteroidota</taxon>
        <taxon>Cytophagia</taxon>
        <taxon>Cytophagales</taxon>
        <taxon>Spirosomataceae</taxon>
        <taxon>Dyadobacter</taxon>
    </lineage>
</organism>